<protein>
    <submittedName>
        <fullName evidence="1">Uncharacterized protein</fullName>
    </submittedName>
</protein>
<gene>
    <name evidence="1" type="ORF">SDC9_152518</name>
</gene>
<organism evidence="1">
    <name type="scientific">bioreactor metagenome</name>
    <dbReference type="NCBI Taxonomy" id="1076179"/>
    <lineage>
        <taxon>unclassified sequences</taxon>
        <taxon>metagenomes</taxon>
        <taxon>ecological metagenomes</taxon>
    </lineage>
</organism>
<proteinExistence type="predicted"/>
<dbReference type="EMBL" id="VSSQ01051180">
    <property type="protein sequence ID" value="MPN05268.1"/>
    <property type="molecule type" value="Genomic_DNA"/>
</dbReference>
<accession>A0A645ETA0</accession>
<name>A0A645ETA0_9ZZZZ</name>
<comment type="caution">
    <text evidence="1">The sequence shown here is derived from an EMBL/GenBank/DDBJ whole genome shotgun (WGS) entry which is preliminary data.</text>
</comment>
<sequence>MGQHTQKQILGDGEIPMQADLLMDHLNAVFLRVVLAAKLAFLAPNKELAFVFAHRVNAGEYIHHGRFASAVFADNRQNFTLIEIQAHLMKHRNLAKVLGDLLHFEYLFHSCHSS</sequence>
<dbReference type="AlphaFoldDB" id="A0A645ETA0"/>
<reference evidence="1" key="1">
    <citation type="submission" date="2019-08" db="EMBL/GenBank/DDBJ databases">
        <authorList>
            <person name="Kucharzyk K."/>
            <person name="Murdoch R.W."/>
            <person name="Higgins S."/>
            <person name="Loffler F."/>
        </authorList>
    </citation>
    <scope>NUCLEOTIDE SEQUENCE</scope>
</reference>
<evidence type="ECO:0000313" key="1">
    <source>
        <dbReference type="EMBL" id="MPN05268.1"/>
    </source>
</evidence>